<keyword evidence="2" id="KW-1185">Reference proteome</keyword>
<sequence length="201" mass="23306">MSSSRRTVTTSPFGQAANTLVDRRASMLVQIGALVDSATHDKIPMRISVIYTPIKDLRWLFPNSGSESLSGFKHWTLLIEYGFDADTKTVEFMENSLVSSEGLVNVAPYDRIKSTDQIYHLGNLRISTNTLYREILNMYFDWKAYSLTHRNCQHFVKDFLERFWPEILSPSERAKKICHKDASHMHEIMRQVASYFHHNRS</sequence>
<organism evidence="1 2">
    <name type="scientific">Linnemannia exigua</name>
    <dbReference type="NCBI Taxonomy" id="604196"/>
    <lineage>
        <taxon>Eukaryota</taxon>
        <taxon>Fungi</taxon>
        <taxon>Fungi incertae sedis</taxon>
        <taxon>Mucoromycota</taxon>
        <taxon>Mortierellomycotina</taxon>
        <taxon>Mortierellomycetes</taxon>
        <taxon>Mortierellales</taxon>
        <taxon>Mortierellaceae</taxon>
        <taxon>Linnemannia</taxon>
    </lineage>
</organism>
<evidence type="ECO:0000313" key="2">
    <source>
        <dbReference type="Proteomes" id="UP001194580"/>
    </source>
</evidence>
<gene>
    <name evidence="1" type="ORF">BGZ95_010364</name>
</gene>
<name>A0AAD4DBG7_9FUNG</name>
<comment type="caution">
    <text evidence="1">The sequence shown here is derived from an EMBL/GenBank/DDBJ whole genome shotgun (WGS) entry which is preliminary data.</text>
</comment>
<proteinExistence type="predicted"/>
<dbReference type="AlphaFoldDB" id="A0AAD4DBG7"/>
<protein>
    <recommendedName>
        <fullName evidence="3">PPPDE domain-containing protein</fullName>
    </recommendedName>
</protein>
<accession>A0AAD4DBG7</accession>
<evidence type="ECO:0008006" key="3">
    <source>
        <dbReference type="Google" id="ProtNLM"/>
    </source>
</evidence>
<reference evidence="1" key="1">
    <citation type="journal article" date="2020" name="Fungal Divers.">
        <title>Resolving the Mortierellaceae phylogeny through synthesis of multi-gene phylogenetics and phylogenomics.</title>
        <authorList>
            <person name="Vandepol N."/>
            <person name="Liber J."/>
            <person name="Desiro A."/>
            <person name="Na H."/>
            <person name="Kennedy M."/>
            <person name="Barry K."/>
            <person name="Grigoriev I.V."/>
            <person name="Miller A.N."/>
            <person name="O'Donnell K."/>
            <person name="Stajich J.E."/>
            <person name="Bonito G."/>
        </authorList>
    </citation>
    <scope>NUCLEOTIDE SEQUENCE</scope>
    <source>
        <strain evidence="1">NRRL 28262</strain>
    </source>
</reference>
<dbReference type="EMBL" id="JAAAIL010000688">
    <property type="protein sequence ID" value="KAG0273820.1"/>
    <property type="molecule type" value="Genomic_DNA"/>
</dbReference>
<dbReference type="Proteomes" id="UP001194580">
    <property type="component" value="Unassembled WGS sequence"/>
</dbReference>
<evidence type="ECO:0000313" key="1">
    <source>
        <dbReference type="EMBL" id="KAG0273820.1"/>
    </source>
</evidence>